<comment type="caution">
    <text evidence="1">The sequence shown here is derived from an EMBL/GenBank/DDBJ whole genome shotgun (WGS) entry which is preliminary data.</text>
</comment>
<keyword evidence="2" id="KW-1185">Reference proteome</keyword>
<evidence type="ECO:0000313" key="2">
    <source>
        <dbReference type="Proteomes" id="UP000281955"/>
    </source>
</evidence>
<dbReference type="InParanoid" id="A0A420XSY5"/>
<dbReference type="Proteomes" id="UP000281955">
    <property type="component" value="Unassembled WGS sequence"/>
</dbReference>
<dbReference type="AlphaFoldDB" id="A0A420XSY5"/>
<gene>
    <name evidence="1" type="ORF">CLV35_0369</name>
</gene>
<sequence>MVQATRMLAGGLPVSDTTLRSCGVAAVGLLVEQDVTGLSLQQIRDVVHLGVRQVSAELHARQLHDFVTAEEGIAVVTVTRHGQRPLAGRITGPYRYDPAGYPGNPHVRDVRWGAYLPPGVEISDRLRRTVFPVNGALVAPLVELAAGLPVPA</sequence>
<reference evidence="1 2" key="1">
    <citation type="submission" date="2018-10" db="EMBL/GenBank/DDBJ databases">
        <title>Genomic Encyclopedia of Archaeal and Bacterial Type Strains, Phase II (KMG-II): from individual species to whole genera.</title>
        <authorList>
            <person name="Goeker M."/>
        </authorList>
    </citation>
    <scope>NUCLEOTIDE SEQUENCE [LARGE SCALE GENOMIC DNA]</scope>
    <source>
        <strain evidence="1 2">RP-AC37</strain>
    </source>
</reference>
<dbReference type="EMBL" id="RBWV01000009">
    <property type="protein sequence ID" value="RKS79952.1"/>
    <property type="molecule type" value="Genomic_DNA"/>
</dbReference>
<accession>A0A420XSY5</accession>
<evidence type="ECO:0000313" key="1">
    <source>
        <dbReference type="EMBL" id="RKS79952.1"/>
    </source>
</evidence>
<protein>
    <submittedName>
        <fullName evidence="1">Uncharacterized protein</fullName>
    </submittedName>
</protein>
<name>A0A420XSY5_9ACTN</name>
<proteinExistence type="predicted"/>
<organism evidence="1 2">
    <name type="scientific">Motilibacter peucedani</name>
    <dbReference type="NCBI Taxonomy" id="598650"/>
    <lineage>
        <taxon>Bacteria</taxon>
        <taxon>Bacillati</taxon>
        <taxon>Actinomycetota</taxon>
        <taxon>Actinomycetes</taxon>
        <taxon>Motilibacterales</taxon>
        <taxon>Motilibacteraceae</taxon>
        <taxon>Motilibacter</taxon>
    </lineage>
</organism>